<feature type="domain" description="Transposase IS204/IS1001/IS1096/IS1165 DDE" evidence="1">
    <location>
        <begin position="164"/>
        <end position="428"/>
    </location>
</feature>
<evidence type="ECO:0000313" key="4">
    <source>
        <dbReference type="EMBL" id="QYC39402.1"/>
    </source>
</evidence>
<evidence type="ECO:0000313" key="8">
    <source>
        <dbReference type="Proteomes" id="UP000824681"/>
    </source>
</evidence>
<dbReference type="NCBIfam" id="NF033550">
    <property type="entry name" value="transpos_ISL3"/>
    <property type="match status" value="1"/>
</dbReference>
<reference evidence="5 8" key="1">
    <citation type="journal article" date="2021" name="ACS Chem. Biol.">
        <title>Genomic-Led Discovery of a Novel Glycopeptide Antibiotic by Nonomuraea coxensis DSM 45129.</title>
        <authorList>
            <person name="Yushchuk O."/>
            <person name="Vior N.M."/>
            <person name="Andreo-Vidal A."/>
            <person name="Berini F."/>
            <person name="Ruckert C."/>
            <person name="Busche T."/>
            <person name="Binda E."/>
            <person name="Kalinowski J."/>
            <person name="Truman A.W."/>
            <person name="Marinelli F."/>
        </authorList>
    </citation>
    <scope>NUCLEOTIDE SEQUENCE [LARGE SCALE GENOMIC DNA]</scope>
    <source>
        <strain evidence="5 8">DSM 45129</strain>
    </source>
</reference>
<dbReference type="EMBL" id="CP068985">
    <property type="protein sequence ID" value="QYC45477.1"/>
    <property type="molecule type" value="Genomic_DNA"/>
</dbReference>
<dbReference type="EMBL" id="CP068985">
    <property type="protein sequence ID" value="QYC39402.1"/>
    <property type="molecule type" value="Genomic_DNA"/>
</dbReference>
<dbReference type="RefSeq" id="WP_063711730.1">
    <property type="nucleotide sequence ID" value="NZ_CP068985.1"/>
</dbReference>
<dbReference type="InterPro" id="IPR002560">
    <property type="entry name" value="Transposase_DDE"/>
</dbReference>
<dbReference type="Proteomes" id="UP000824681">
    <property type="component" value="Chromosome"/>
</dbReference>
<gene>
    <name evidence="3" type="ORF">Nocox_00420</name>
    <name evidence="4" type="ORF">Nocox_08890</name>
    <name evidence="5" type="ORF">Nocox_20305</name>
    <name evidence="6" type="ORF">Nocox_39670</name>
    <name evidence="7" type="ORF">Nocox_41775</name>
</gene>
<evidence type="ECO:0000313" key="7">
    <source>
        <dbReference type="EMBL" id="QYC45896.1"/>
    </source>
</evidence>
<protein>
    <submittedName>
        <fullName evidence="5">Transposase</fullName>
    </submittedName>
</protein>
<dbReference type="EMBL" id="CP068985">
    <property type="protein sequence ID" value="QYC41670.1"/>
    <property type="molecule type" value="Genomic_DNA"/>
</dbReference>
<dbReference type="PANTHER" id="PTHR33498:SF1">
    <property type="entry name" value="TRANSPOSASE FOR INSERTION SEQUENCE ELEMENT IS1557"/>
    <property type="match status" value="1"/>
</dbReference>
<evidence type="ECO:0000259" key="2">
    <source>
        <dbReference type="Pfam" id="PF14690"/>
    </source>
</evidence>
<evidence type="ECO:0000313" key="3">
    <source>
        <dbReference type="EMBL" id="QYC37723.1"/>
    </source>
</evidence>
<dbReference type="InterPro" id="IPR029261">
    <property type="entry name" value="Transposase_Znf"/>
</dbReference>
<evidence type="ECO:0000313" key="6">
    <source>
        <dbReference type="EMBL" id="QYC45477.1"/>
    </source>
</evidence>
<name>A0ABX8U1U8_9ACTN</name>
<keyword evidence="8" id="KW-1185">Reference proteome</keyword>
<evidence type="ECO:0000313" key="5">
    <source>
        <dbReference type="EMBL" id="QYC41670.1"/>
    </source>
</evidence>
<dbReference type="EMBL" id="CP068985">
    <property type="protein sequence ID" value="QYC37723.1"/>
    <property type="molecule type" value="Genomic_DNA"/>
</dbReference>
<dbReference type="InterPro" id="IPR047951">
    <property type="entry name" value="Transpos_ISL3"/>
</dbReference>
<dbReference type="EMBL" id="CP068985">
    <property type="protein sequence ID" value="QYC45896.1"/>
    <property type="molecule type" value="Genomic_DNA"/>
</dbReference>
<organism evidence="5 8">
    <name type="scientific">Nonomuraea coxensis DSM 45129</name>
    <dbReference type="NCBI Taxonomy" id="1122611"/>
    <lineage>
        <taxon>Bacteria</taxon>
        <taxon>Bacillati</taxon>
        <taxon>Actinomycetota</taxon>
        <taxon>Actinomycetes</taxon>
        <taxon>Streptosporangiales</taxon>
        <taxon>Streptosporangiaceae</taxon>
        <taxon>Nonomuraea</taxon>
    </lineage>
</organism>
<proteinExistence type="predicted"/>
<dbReference type="PANTHER" id="PTHR33498">
    <property type="entry name" value="TRANSPOSASE FOR INSERTION SEQUENCE ELEMENT IS1557"/>
    <property type="match status" value="1"/>
</dbReference>
<accession>A0ABX8U1U8</accession>
<dbReference type="Pfam" id="PF14690">
    <property type="entry name" value="Zn_ribbon_ISL3"/>
    <property type="match status" value="1"/>
</dbReference>
<evidence type="ECO:0000259" key="1">
    <source>
        <dbReference type="Pfam" id="PF01610"/>
    </source>
</evidence>
<dbReference type="Pfam" id="PF01610">
    <property type="entry name" value="DDE_Tnp_ISL3"/>
    <property type="match status" value="1"/>
</dbReference>
<feature type="domain" description="Transposase IS204/IS1001/IS1096/IS1165 zinc-finger" evidence="2">
    <location>
        <begin position="45"/>
        <end position="91"/>
    </location>
</feature>
<sequence>MQNTIEISSDATLLLGLEGVAVVRVERDDDGHRVVHMITDDETARACPACGVFATRVKERVLTSPRDLCAGGETISLLWHKRRWVCREERCRRGSFTEQVPQVGARMRTTARLRRACGRSVVDGGRTISQAGRDHRLSWPVAMREMRAYATEVLPAEPLPTSAIGIDEIRRGAPRWEQDAATGKYRLIADRWHVGFTDLCGEQGLLGQVEGRVATSVTAWLNARPAAWRNAVSYVAIDMCAVFRSAIRAALPHAIIVVDHFHLVQLANAKLAELRRRLTWKMRGRRGRKGDPEYDHRRLLRANAEELTAEQRAVLERDVGRIGTAGRHLLAGWHAKEKLRHLLALARTNPARSRIAHRLHAFFAWCADHAYLPELVTLAQSIAAWWAEIEAFIRTGITNAKSEGTNRVIKLEARCAYGFRNTSNQRLRSRCATTRSSRNRAIPA</sequence>